<evidence type="ECO:0000259" key="3">
    <source>
        <dbReference type="Pfam" id="PF01408"/>
    </source>
</evidence>
<proteinExistence type="predicted"/>
<evidence type="ECO:0000313" key="5">
    <source>
        <dbReference type="EMBL" id="SJN36577.1"/>
    </source>
</evidence>
<dbReference type="PANTHER" id="PTHR43818">
    <property type="entry name" value="BCDNA.GH03377"/>
    <property type="match status" value="1"/>
</dbReference>
<dbReference type="GO" id="GO:0050112">
    <property type="term" value="F:inositol 2-dehydrogenase (NAD+) activity"/>
    <property type="evidence" value="ECO:0007669"/>
    <property type="project" value="UniProtKB-EC"/>
</dbReference>
<organism evidence="5 6">
    <name type="scientific">Mycetocola reblochoni REB411</name>
    <dbReference type="NCBI Taxonomy" id="1255698"/>
    <lineage>
        <taxon>Bacteria</taxon>
        <taxon>Bacillati</taxon>
        <taxon>Actinomycetota</taxon>
        <taxon>Actinomycetes</taxon>
        <taxon>Micrococcales</taxon>
        <taxon>Microbacteriaceae</taxon>
        <taxon>Mycetocola</taxon>
    </lineage>
</organism>
<dbReference type="SUPFAM" id="SSF51735">
    <property type="entry name" value="NAD(P)-binding Rossmann-fold domains"/>
    <property type="match status" value="1"/>
</dbReference>
<keyword evidence="2" id="KW-0520">NAD</keyword>
<feature type="domain" description="GFO/IDH/MocA-like oxidoreductase" evidence="4">
    <location>
        <begin position="130"/>
        <end position="259"/>
    </location>
</feature>
<gene>
    <name evidence="5" type="ORF">FM119_09990</name>
</gene>
<dbReference type="Proteomes" id="UP000196778">
    <property type="component" value="Unassembled WGS sequence"/>
</dbReference>
<dbReference type="InterPro" id="IPR036291">
    <property type="entry name" value="NAD(P)-bd_dom_sf"/>
</dbReference>
<dbReference type="EMBL" id="FUKR01000056">
    <property type="protein sequence ID" value="SJN36577.1"/>
    <property type="molecule type" value="Genomic_DNA"/>
</dbReference>
<dbReference type="InterPro" id="IPR055170">
    <property type="entry name" value="GFO_IDH_MocA-like_dom"/>
</dbReference>
<feature type="domain" description="Gfo/Idh/MocA-like oxidoreductase N-terminal" evidence="3">
    <location>
        <begin position="5"/>
        <end position="121"/>
    </location>
</feature>
<evidence type="ECO:0000256" key="1">
    <source>
        <dbReference type="ARBA" id="ARBA00023002"/>
    </source>
</evidence>
<keyword evidence="6" id="KW-1185">Reference proteome</keyword>
<keyword evidence="1 5" id="KW-0560">Oxidoreductase</keyword>
<dbReference type="EC" id="1.1.1.18" evidence="5"/>
<dbReference type="Gene3D" id="3.30.360.10">
    <property type="entry name" value="Dihydrodipicolinate Reductase, domain 2"/>
    <property type="match status" value="1"/>
</dbReference>
<dbReference type="InterPro" id="IPR000683">
    <property type="entry name" value="Gfo/Idh/MocA-like_OxRdtase_N"/>
</dbReference>
<dbReference type="RefSeq" id="WP_245827430.1">
    <property type="nucleotide sequence ID" value="NZ_FUKR01000056.1"/>
</dbReference>
<dbReference type="AlphaFoldDB" id="A0A1R4JWZ3"/>
<sequence length="371" mass="38297">MSALNAAFVGGGFMGRVHAHAVHAAGSPLLGVLTRTPEGSRRASAELGATGHYEDLDALLDDPEVDVVHVLTPNATHRRIAERALEAGKHVVCEKPLATSVADALAIAGRAEAEGLVVAVPHFYRFHPMVREARARVASGGIGRLLTVSAGYLQDWLLDAGADDWRVDDAAGGPSRAFADIGSHLVDLVEFISGDRVARLVARTSTAHADRGRGEVRTEDAAALVIETVGGAIGTLLVSQVAAGRKNALTLELSGTDAAVAFDQERPDEIWWGTTTENSVVPRGIAGLSADAARLSTVPAGHPMGYQDAANAFVRDSYALMAGGTPDGVPTAADGVRSAVIIDAVLRSHAAGTWVEAGPAPAATETNGVNA</sequence>
<dbReference type="GO" id="GO:0000166">
    <property type="term" value="F:nucleotide binding"/>
    <property type="evidence" value="ECO:0007669"/>
    <property type="project" value="InterPro"/>
</dbReference>
<evidence type="ECO:0000313" key="6">
    <source>
        <dbReference type="Proteomes" id="UP000196778"/>
    </source>
</evidence>
<evidence type="ECO:0000256" key="2">
    <source>
        <dbReference type="ARBA" id="ARBA00023027"/>
    </source>
</evidence>
<name>A0A1R4JWZ3_9MICO</name>
<dbReference type="Pfam" id="PF01408">
    <property type="entry name" value="GFO_IDH_MocA"/>
    <property type="match status" value="1"/>
</dbReference>
<protein>
    <submittedName>
        <fullName evidence="5">Myo-inositol 2-dehydrogenase</fullName>
        <ecNumber evidence="5">1.1.1.18</ecNumber>
    </submittedName>
</protein>
<reference evidence="6" key="1">
    <citation type="submission" date="2017-02" db="EMBL/GenBank/DDBJ databases">
        <authorList>
            <person name="Dridi B."/>
        </authorList>
    </citation>
    <scope>NUCLEOTIDE SEQUENCE [LARGE SCALE GENOMIC DNA]</scope>
    <source>
        <strain evidence="6">EB411</strain>
    </source>
</reference>
<accession>A0A1R4JWZ3</accession>
<dbReference type="SUPFAM" id="SSF55347">
    <property type="entry name" value="Glyceraldehyde-3-phosphate dehydrogenase-like, C-terminal domain"/>
    <property type="match status" value="1"/>
</dbReference>
<dbReference type="InterPro" id="IPR050463">
    <property type="entry name" value="Gfo/Idh/MocA_oxidrdct_glycsds"/>
</dbReference>
<dbReference type="Pfam" id="PF22725">
    <property type="entry name" value="GFO_IDH_MocA_C3"/>
    <property type="match status" value="1"/>
</dbReference>
<dbReference type="Gene3D" id="3.40.50.720">
    <property type="entry name" value="NAD(P)-binding Rossmann-like Domain"/>
    <property type="match status" value="1"/>
</dbReference>
<evidence type="ECO:0000259" key="4">
    <source>
        <dbReference type="Pfam" id="PF22725"/>
    </source>
</evidence>
<dbReference type="PANTHER" id="PTHR43818:SF11">
    <property type="entry name" value="BCDNA.GH03377"/>
    <property type="match status" value="1"/>
</dbReference>